<feature type="signal peptide" evidence="4">
    <location>
        <begin position="1"/>
        <end position="24"/>
    </location>
</feature>
<accession>A0ABU8MP01</accession>
<dbReference type="PANTHER" id="PTHR30061">
    <property type="entry name" value="MALTOSE-BINDING PERIPLASMIC PROTEIN"/>
    <property type="match status" value="1"/>
</dbReference>
<name>A0ABU8MP01_9PSEU</name>
<feature type="chain" id="PRO_5047024490" evidence="4">
    <location>
        <begin position="25"/>
        <end position="433"/>
    </location>
</feature>
<proteinExistence type="inferred from homology"/>
<keyword evidence="6" id="KW-1185">Reference proteome</keyword>
<evidence type="ECO:0000256" key="1">
    <source>
        <dbReference type="ARBA" id="ARBA00008520"/>
    </source>
</evidence>
<dbReference type="RefSeq" id="WP_337695624.1">
    <property type="nucleotide sequence ID" value="NZ_JBBEGN010000006.1"/>
</dbReference>
<evidence type="ECO:0000256" key="2">
    <source>
        <dbReference type="ARBA" id="ARBA00022448"/>
    </source>
</evidence>
<dbReference type="Pfam" id="PF13416">
    <property type="entry name" value="SBP_bac_8"/>
    <property type="match status" value="1"/>
</dbReference>
<reference evidence="5 6" key="1">
    <citation type="submission" date="2024-03" db="EMBL/GenBank/DDBJ databases">
        <title>Actinomycetospora sp. OC33-EN08, a novel actinomycete isolated from wild orchid (Aerides multiflora).</title>
        <authorList>
            <person name="Suriyachadkun C."/>
        </authorList>
    </citation>
    <scope>NUCLEOTIDE SEQUENCE [LARGE SCALE GENOMIC DNA]</scope>
    <source>
        <strain evidence="5 6">OC33-EN08</strain>
    </source>
</reference>
<organism evidence="5 6">
    <name type="scientific">Actinomycetospora aurantiaca</name>
    <dbReference type="NCBI Taxonomy" id="3129233"/>
    <lineage>
        <taxon>Bacteria</taxon>
        <taxon>Bacillati</taxon>
        <taxon>Actinomycetota</taxon>
        <taxon>Actinomycetes</taxon>
        <taxon>Pseudonocardiales</taxon>
        <taxon>Pseudonocardiaceae</taxon>
        <taxon>Actinomycetospora</taxon>
    </lineage>
</organism>
<keyword evidence="2" id="KW-0813">Transport</keyword>
<comment type="similarity">
    <text evidence="1">Belongs to the bacterial solute-binding protein 1 family.</text>
</comment>
<evidence type="ECO:0000256" key="3">
    <source>
        <dbReference type="ARBA" id="ARBA00022729"/>
    </source>
</evidence>
<dbReference type="EMBL" id="JBBEGN010000006">
    <property type="protein sequence ID" value="MEJ2869044.1"/>
    <property type="molecule type" value="Genomic_DNA"/>
</dbReference>
<dbReference type="Gene3D" id="3.40.190.10">
    <property type="entry name" value="Periplasmic binding protein-like II"/>
    <property type="match status" value="1"/>
</dbReference>
<dbReference type="Proteomes" id="UP001385809">
    <property type="component" value="Unassembled WGS sequence"/>
</dbReference>
<evidence type="ECO:0000313" key="6">
    <source>
        <dbReference type="Proteomes" id="UP001385809"/>
    </source>
</evidence>
<evidence type="ECO:0000256" key="4">
    <source>
        <dbReference type="SAM" id="SignalP"/>
    </source>
</evidence>
<comment type="caution">
    <text evidence="5">The sequence shown here is derived from an EMBL/GenBank/DDBJ whole genome shotgun (WGS) entry which is preliminary data.</text>
</comment>
<protein>
    <submittedName>
        <fullName evidence="5">Extracellular solute-binding protein</fullName>
    </submittedName>
</protein>
<dbReference type="SUPFAM" id="SSF53850">
    <property type="entry name" value="Periplasmic binding protein-like II"/>
    <property type="match status" value="1"/>
</dbReference>
<dbReference type="PROSITE" id="PS51257">
    <property type="entry name" value="PROKAR_LIPOPROTEIN"/>
    <property type="match status" value="1"/>
</dbReference>
<evidence type="ECO:0000313" key="5">
    <source>
        <dbReference type="EMBL" id="MEJ2869044.1"/>
    </source>
</evidence>
<dbReference type="InterPro" id="IPR006059">
    <property type="entry name" value="SBP"/>
</dbReference>
<dbReference type="PANTHER" id="PTHR30061:SF50">
    <property type="entry name" value="MALTOSE_MALTODEXTRIN-BINDING PERIPLASMIC PROTEIN"/>
    <property type="match status" value="1"/>
</dbReference>
<sequence>MGVSRRWALGTLATGAVASLAGCAAPVWQGFGFDAVRPAADDELLVTLWGTAAERRAFTALADGFRARTGVAVRLQAVPFSRRGTTVDTGIRAGAPPDVFRVTYNDVGLYRDAGVLAPLPDAAALRPAFAEQFWAAVSDPTGAAYAVPHHTDTTMLLVDTAAAQAAGLGPLPADPEGAWDWDRFVDACRRLAALRPGRAATAVNWQSDGAYRWLNWVDQADGRLLTPTLDGALRPPDAGLRAALDLTRRLFAEGLVPRSTSTSGGVTTDELFTAGTVATAFVANFSLGDLEGAPAWTAVPLPRAARASADLGGNALAATAGPRTEQAHAFLRWCVTPENMAAFCSAASALPTRTDVPAAALRYPTAPDAMARYVAQAATVRRPLVEQVTVPRAAAVTAELGDGLERAFLGDPATPTADLAEAIAGSVDRAVRR</sequence>
<gene>
    <name evidence="5" type="ORF">WCD74_14820</name>
</gene>
<keyword evidence="3 4" id="KW-0732">Signal</keyword>